<feature type="signal peptide" evidence="1">
    <location>
        <begin position="1"/>
        <end position="24"/>
    </location>
</feature>
<gene>
    <name evidence="2" type="ORF">LX66_5273</name>
</gene>
<dbReference type="Proteomes" id="UP000316778">
    <property type="component" value="Unassembled WGS sequence"/>
</dbReference>
<dbReference type="Gene3D" id="2.60.120.260">
    <property type="entry name" value="Galactose-binding domain-like"/>
    <property type="match status" value="1"/>
</dbReference>
<protein>
    <submittedName>
        <fullName evidence="2">Alpha-L-rhamnosidase-like protein</fullName>
    </submittedName>
</protein>
<dbReference type="Pfam" id="PF17132">
    <property type="entry name" value="Glyco_hydro_106"/>
    <property type="match status" value="2"/>
</dbReference>
<keyword evidence="3" id="KW-1185">Reference proteome</keyword>
<sequence>MLMKRTGLWTLCLLTICLTANSQALRWPPVTRDAKPWTRWWWLGNAVDTPGLAWNLQELQRAGLGGVEITPIYGTKGFEHKFIDFLSPLWMQMLDYTIQESRRLGMGVDMNTGTGWPFGGPGIPQKDAAGKVYFEEYTLQRGQRLREPVRYAGRTQQPAPLEVLMAYGKDGARLDLTDKVGAGGVLDWTAPPGSWHLVALFNGKTGQKVKRASPGGEGWVMDHFSERVVNSYLEGFTKAFEQTHTPAPHTFFNDSYEVFGADWSADLLQEFSRRRGYRLENYLPAFLGQGNPDTVRRVISDYRVTLSDMLLENFTRNWTDWAHRMGSTTRNQAHGSPANLLDLYAAVDVPECESFGTTHFNIPGLRIDSSEIRHTESNPMMLRFAASAAHITGKKLVSAETFTWLTEHFKTALSQCRPELDNLLLSGVNHVLFHGTPYSPKDAPWPGWLFYASVAFSPYNTFWRYMPAFSSYITRVQSFLQAGQADNNVLLYWPVYDVWQSPMNGPYYQFVIGKTEEWMKPFPFYDAATALVDNGYGVDFISDRLLQQAKANNGEIYTPGNRYKTIVVPACKYMPLSTLERLLDLAKQGATVVFLQQLPEDVPGLEQYVQRRRQLQELKQQLGRLSFTGNKVARLGKGRIIAATVAREAMPLVPVPRETLVDTGLRYTRRRHASGYYYFIANQQAQDFDGWLPLATPLQSAALFDAYTGQSGIARIRQQDGQSAVYLQLKAGQSVIIQTDTAHTLQGPAWAYHQPAGPPQPLSGPWELFFTDSEPAIAQTFTLDSLYSWTLLPDSAAKVYAGAGRYRITFNMPATRADDWLLDLGTVRESAAIRLNGQALDTLWALPFSTRIGRYLQPGRNTLEVEVINLPANRIADYDRKGKEWRIFYEINFVNVFYKPFSAADWAPVPSGLLGPVRLVPLRRM</sequence>
<dbReference type="AlphaFoldDB" id="A0A562SKW3"/>
<organism evidence="2 3">
    <name type="scientific">Chitinophaga japonensis</name>
    <name type="common">Flexibacter japonensis</name>
    <dbReference type="NCBI Taxonomy" id="104662"/>
    <lineage>
        <taxon>Bacteria</taxon>
        <taxon>Pseudomonadati</taxon>
        <taxon>Bacteroidota</taxon>
        <taxon>Chitinophagia</taxon>
        <taxon>Chitinophagales</taxon>
        <taxon>Chitinophagaceae</taxon>
        <taxon>Chitinophaga</taxon>
    </lineage>
</organism>
<dbReference type="PANTHER" id="PTHR36848">
    <property type="entry name" value="DNA-BINDING PROTEIN (PUTATIVE SECRETED PROTEIN)-RELATED"/>
    <property type="match status" value="1"/>
</dbReference>
<dbReference type="InterPro" id="IPR053161">
    <property type="entry name" value="Ulvan_degrading_GH"/>
</dbReference>
<dbReference type="EMBL" id="VLLG01000007">
    <property type="protein sequence ID" value="TWI81959.1"/>
    <property type="molecule type" value="Genomic_DNA"/>
</dbReference>
<evidence type="ECO:0000313" key="3">
    <source>
        <dbReference type="Proteomes" id="UP000316778"/>
    </source>
</evidence>
<accession>A0A562SKW3</accession>
<evidence type="ECO:0000313" key="2">
    <source>
        <dbReference type="EMBL" id="TWI81959.1"/>
    </source>
</evidence>
<keyword evidence="1" id="KW-0732">Signal</keyword>
<dbReference type="InterPro" id="IPR008979">
    <property type="entry name" value="Galactose-bd-like_sf"/>
</dbReference>
<dbReference type="SUPFAM" id="SSF49785">
    <property type="entry name" value="Galactose-binding domain-like"/>
    <property type="match status" value="1"/>
</dbReference>
<proteinExistence type="predicted"/>
<dbReference type="PANTHER" id="PTHR36848:SF2">
    <property type="entry name" value="SECRETED PROTEIN"/>
    <property type="match status" value="1"/>
</dbReference>
<feature type="chain" id="PRO_5021886096" evidence="1">
    <location>
        <begin position="25"/>
        <end position="925"/>
    </location>
</feature>
<dbReference type="NCBIfam" id="NF045579">
    <property type="entry name" value="rhamnoside_JR"/>
    <property type="match status" value="1"/>
</dbReference>
<comment type="caution">
    <text evidence="2">The sequence shown here is derived from an EMBL/GenBank/DDBJ whole genome shotgun (WGS) entry which is preliminary data.</text>
</comment>
<evidence type="ECO:0000256" key="1">
    <source>
        <dbReference type="SAM" id="SignalP"/>
    </source>
</evidence>
<reference evidence="2 3" key="1">
    <citation type="journal article" date="2013" name="Stand. Genomic Sci.">
        <title>Genomic Encyclopedia of Type Strains, Phase I: The one thousand microbial genomes (KMG-I) project.</title>
        <authorList>
            <person name="Kyrpides N.C."/>
            <person name="Woyke T."/>
            <person name="Eisen J.A."/>
            <person name="Garrity G."/>
            <person name="Lilburn T.G."/>
            <person name="Beck B.J."/>
            <person name="Whitman W.B."/>
            <person name="Hugenholtz P."/>
            <person name="Klenk H.P."/>
        </authorList>
    </citation>
    <scope>NUCLEOTIDE SEQUENCE [LARGE SCALE GENOMIC DNA]</scope>
    <source>
        <strain evidence="2 3">DSM 13484</strain>
    </source>
</reference>
<dbReference type="RefSeq" id="WP_211366580.1">
    <property type="nucleotide sequence ID" value="NZ_BAAAFY010000003.1"/>
</dbReference>
<name>A0A562SKW3_CHIJA</name>